<dbReference type="STRING" id="202789.GCA_001457435_00182"/>
<dbReference type="EMBL" id="AGWL01000001">
    <property type="protein sequence ID" value="EKU96022.1"/>
    <property type="molecule type" value="Genomic_DNA"/>
</dbReference>
<dbReference type="Gene3D" id="3.40.140.10">
    <property type="entry name" value="Cytidine Deaminase, domain 2"/>
    <property type="match status" value="1"/>
</dbReference>
<gene>
    <name evidence="4" type="ORF">HMPREF9233_00110</name>
</gene>
<dbReference type="PANTHER" id="PTHR42250">
    <property type="entry name" value="ASCH DOMAIN-CONTAINING PROTEIN"/>
    <property type="match status" value="1"/>
</dbReference>
<dbReference type="RefSeq" id="WP_007000328.1">
    <property type="nucleotide sequence ID" value="NZ_JH992955.1"/>
</dbReference>
<dbReference type="PATRIC" id="fig|883066.3.peg.113"/>
<dbReference type="PROSITE" id="PS51747">
    <property type="entry name" value="CYT_DCMP_DEAMINASES_2"/>
    <property type="match status" value="1"/>
</dbReference>
<dbReference type="eggNOG" id="COG0295">
    <property type="taxonomic scope" value="Bacteria"/>
</dbReference>
<dbReference type="Pfam" id="PF00383">
    <property type="entry name" value="dCMP_cyt_deam_1"/>
    <property type="match status" value="1"/>
</dbReference>
<dbReference type="CDD" id="cd01283">
    <property type="entry name" value="cytidine_deaminase"/>
    <property type="match status" value="1"/>
</dbReference>
<keyword evidence="2" id="KW-0862">Zinc</keyword>
<dbReference type="AlphaFoldDB" id="K9EYF8"/>
<dbReference type="InterPro" id="IPR007374">
    <property type="entry name" value="ASCH_domain"/>
</dbReference>
<dbReference type="eggNOG" id="COG2411">
    <property type="taxonomic scope" value="Bacteria"/>
</dbReference>
<dbReference type="InterPro" id="IPR016193">
    <property type="entry name" value="Cytidine_deaminase-like"/>
</dbReference>
<dbReference type="GO" id="GO:0016787">
    <property type="term" value="F:hydrolase activity"/>
    <property type="evidence" value="ECO:0007669"/>
    <property type="project" value="InterPro"/>
</dbReference>
<sequence length="236" mass="26026">MLNKNYRGLVAAAKAYAEKNCDADTHTVAASLLTASGTVISGLNSHHYLGGPCAEVTALAKHAEIAPDDPVRAIVAIYGPTGRVISPCGKCRQILFDRDPAIECIVHNANGLEPLSVSDLLPYAYDVTDSNKPQRIYFWEGYEGLVREGRKRQTIRFDDPFEVGPARLIFEKSDGETVVFDARVTKVRQAGRDELTDVDAQRDGFANLQELQDALDFHYPEVGRDIEVDIVTFEVD</sequence>
<dbReference type="InterPro" id="IPR002125">
    <property type="entry name" value="CMP_dCMP_dom"/>
</dbReference>
<evidence type="ECO:0000256" key="2">
    <source>
        <dbReference type="ARBA" id="ARBA00022833"/>
    </source>
</evidence>
<accession>K9EYF8</accession>
<dbReference type="PANTHER" id="PTHR42250:SF1">
    <property type="entry name" value="ASCH DOMAIN-CONTAINING PROTEIN"/>
    <property type="match status" value="1"/>
</dbReference>
<dbReference type="PROSITE" id="PS00903">
    <property type="entry name" value="CYT_DCMP_DEAMINASES_1"/>
    <property type="match status" value="1"/>
</dbReference>
<dbReference type="Proteomes" id="UP000009888">
    <property type="component" value="Unassembled WGS sequence"/>
</dbReference>
<dbReference type="SUPFAM" id="SSF88697">
    <property type="entry name" value="PUA domain-like"/>
    <property type="match status" value="1"/>
</dbReference>
<evidence type="ECO:0000256" key="1">
    <source>
        <dbReference type="ARBA" id="ARBA00022723"/>
    </source>
</evidence>
<name>K9EYF8_9ACTO</name>
<dbReference type="SUPFAM" id="SSF53927">
    <property type="entry name" value="Cytidine deaminase-like"/>
    <property type="match status" value="1"/>
</dbReference>
<evidence type="ECO:0000313" key="5">
    <source>
        <dbReference type="Proteomes" id="UP000009888"/>
    </source>
</evidence>
<dbReference type="Gene3D" id="2.30.130.30">
    <property type="entry name" value="Hypothetical protein"/>
    <property type="match status" value="1"/>
</dbReference>
<reference evidence="4 5" key="1">
    <citation type="submission" date="2012-09" db="EMBL/GenBank/DDBJ databases">
        <title>The Genome Sequence of Actinobaculum massiliae ACS-171-V-COL2.</title>
        <authorList>
            <consortium name="The Broad Institute Genome Sequencing Platform"/>
            <person name="Earl A."/>
            <person name="Ward D."/>
            <person name="Feldgarden M."/>
            <person name="Gevers D."/>
            <person name="Saerens B."/>
            <person name="Vaneechoutte M."/>
            <person name="Walker B."/>
            <person name="Young S.K."/>
            <person name="Zeng Q."/>
            <person name="Gargeya S."/>
            <person name="Fitzgerald M."/>
            <person name="Haas B."/>
            <person name="Abouelleil A."/>
            <person name="Alvarado L."/>
            <person name="Arachchi H.M."/>
            <person name="Berlin A."/>
            <person name="Chapman S.B."/>
            <person name="Goldberg J."/>
            <person name="Griggs A."/>
            <person name="Gujja S."/>
            <person name="Hansen M."/>
            <person name="Howarth C."/>
            <person name="Imamovic A."/>
            <person name="Larimer J."/>
            <person name="McCowen C."/>
            <person name="Montmayeur A."/>
            <person name="Murphy C."/>
            <person name="Neiman D."/>
            <person name="Pearson M."/>
            <person name="Priest M."/>
            <person name="Roberts A."/>
            <person name="Saif S."/>
            <person name="Shea T."/>
            <person name="Sisk P."/>
            <person name="Sykes S."/>
            <person name="Wortman J."/>
            <person name="Nusbaum C."/>
            <person name="Birren B."/>
        </authorList>
    </citation>
    <scope>NUCLEOTIDE SEQUENCE [LARGE SCALE GENOMIC DNA]</scope>
    <source>
        <strain evidence="5">ACS-171-V-Col2</strain>
    </source>
</reference>
<keyword evidence="5" id="KW-1185">Reference proteome</keyword>
<organism evidence="4 5">
    <name type="scientific">Actinobaculum massiliense ACS-171-V-Col2</name>
    <dbReference type="NCBI Taxonomy" id="883066"/>
    <lineage>
        <taxon>Bacteria</taxon>
        <taxon>Bacillati</taxon>
        <taxon>Actinomycetota</taxon>
        <taxon>Actinomycetes</taxon>
        <taxon>Actinomycetales</taxon>
        <taxon>Actinomycetaceae</taxon>
        <taxon>Actinobaculum</taxon>
    </lineage>
</organism>
<feature type="domain" description="CMP/dCMP-type deaminase" evidence="3">
    <location>
        <begin position="4"/>
        <end position="128"/>
    </location>
</feature>
<dbReference type="HOGENOM" id="CLU_1173475_0_0_11"/>
<dbReference type="SMART" id="SM01022">
    <property type="entry name" value="ASCH"/>
    <property type="match status" value="1"/>
</dbReference>
<evidence type="ECO:0000259" key="3">
    <source>
        <dbReference type="PROSITE" id="PS51747"/>
    </source>
</evidence>
<dbReference type="InterPro" id="IPR015947">
    <property type="entry name" value="PUA-like_sf"/>
</dbReference>
<protein>
    <recommendedName>
        <fullName evidence="3">CMP/dCMP-type deaminase domain-containing protein</fullName>
    </recommendedName>
</protein>
<keyword evidence="1" id="KW-0479">Metal-binding</keyword>
<evidence type="ECO:0000313" key="4">
    <source>
        <dbReference type="EMBL" id="EKU96022.1"/>
    </source>
</evidence>
<dbReference type="Pfam" id="PF04266">
    <property type="entry name" value="ASCH"/>
    <property type="match status" value="1"/>
</dbReference>
<dbReference type="CDD" id="cd06552">
    <property type="entry name" value="ASCH_yqfb_like"/>
    <property type="match status" value="1"/>
</dbReference>
<comment type="caution">
    <text evidence="4">The sequence shown here is derived from an EMBL/GenBank/DDBJ whole genome shotgun (WGS) entry which is preliminary data.</text>
</comment>
<proteinExistence type="predicted"/>
<dbReference type="InterPro" id="IPR016192">
    <property type="entry name" value="APOBEC/CMP_deaminase_Zn-bd"/>
</dbReference>
<dbReference type="GO" id="GO:0008270">
    <property type="term" value="F:zinc ion binding"/>
    <property type="evidence" value="ECO:0007669"/>
    <property type="project" value="InterPro"/>
</dbReference>